<evidence type="ECO:0000313" key="1">
    <source>
        <dbReference type="EMBL" id="OMI41392.1"/>
    </source>
</evidence>
<gene>
    <name evidence="1" type="ORF">SPAR_00989</name>
</gene>
<sequence length="112" mass="12540">MTAGKRQHCTCVEVQNLDYDEAAAALKIKRRWLEDNISRLPHQKYGHNPAVFCHCDLRLIMRMRTVIPSEALHLLDQTTLEAAHAPAITPTVRSLASIKPARGSTRRGVAQT</sequence>
<organism evidence="1 2">
    <name type="scientific">Streptomyces sparsogenes DSM 40356</name>
    <dbReference type="NCBI Taxonomy" id="1331668"/>
    <lineage>
        <taxon>Bacteria</taxon>
        <taxon>Bacillati</taxon>
        <taxon>Actinomycetota</taxon>
        <taxon>Actinomycetes</taxon>
        <taxon>Kitasatosporales</taxon>
        <taxon>Streptomycetaceae</taxon>
        <taxon>Streptomyces</taxon>
    </lineage>
</organism>
<reference evidence="1 2" key="1">
    <citation type="submission" date="2013-05" db="EMBL/GenBank/DDBJ databases">
        <title>Genome sequence of Streptomyces sparsogenes DSM 40356.</title>
        <authorList>
            <person name="Coyne S."/>
            <person name="Seebeck F.P."/>
        </authorList>
    </citation>
    <scope>NUCLEOTIDE SEQUENCE [LARGE SCALE GENOMIC DNA]</scope>
    <source>
        <strain evidence="1 2">DSM 40356</strain>
    </source>
</reference>
<dbReference type="Proteomes" id="UP000186168">
    <property type="component" value="Unassembled WGS sequence"/>
</dbReference>
<protein>
    <submittedName>
        <fullName evidence="1">Uncharacterized protein</fullName>
    </submittedName>
</protein>
<dbReference type="EMBL" id="ASQP01000013">
    <property type="protein sequence ID" value="OMI41392.1"/>
    <property type="molecule type" value="Genomic_DNA"/>
</dbReference>
<evidence type="ECO:0000313" key="2">
    <source>
        <dbReference type="Proteomes" id="UP000186168"/>
    </source>
</evidence>
<comment type="caution">
    <text evidence="1">The sequence shown here is derived from an EMBL/GenBank/DDBJ whole genome shotgun (WGS) entry which is preliminary data.</text>
</comment>
<proteinExistence type="predicted"/>
<keyword evidence="2" id="KW-1185">Reference proteome</keyword>
<name>A0A1R1ST74_9ACTN</name>
<dbReference type="AlphaFoldDB" id="A0A1R1ST74"/>
<accession>A0A1R1ST74</accession>